<dbReference type="GO" id="GO:0005737">
    <property type="term" value="C:cytoplasm"/>
    <property type="evidence" value="ECO:0007669"/>
    <property type="project" value="UniProtKB-SubCell"/>
</dbReference>
<dbReference type="PANTHER" id="PTHR23418">
    <property type="entry name" value="ACIREDUCTONE DIOXYGENASE"/>
    <property type="match status" value="1"/>
</dbReference>
<feature type="binding site" evidence="12">
    <location>
        <position position="94"/>
    </location>
    <ligand>
        <name>Ni(2+)</name>
        <dbReference type="ChEBI" id="CHEBI:49786"/>
        <note>for nickel-dependent acireductone dioxygenase activity</note>
    </ligand>
</feature>
<keyword evidence="4 12" id="KW-0533">Nickel</keyword>
<dbReference type="GO" id="GO:0010309">
    <property type="term" value="F:acireductone dioxygenase [iron(II)-requiring] activity"/>
    <property type="evidence" value="ECO:0007669"/>
    <property type="project" value="UniProtKB-UniRule"/>
</dbReference>
<dbReference type="GO" id="GO:0005634">
    <property type="term" value="C:nucleus"/>
    <property type="evidence" value="ECO:0007669"/>
    <property type="project" value="UniProtKB-SubCell"/>
</dbReference>
<dbReference type="EC" id="1.13.11.53" evidence="12"/>
<evidence type="ECO:0000256" key="4">
    <source>
        <dbReference type="ARBA" id="ARBA00022596"/>
    </source>
</evidence>
<dbReference type="EMBL" id="HBFS01016834">
    <property type="protein sequence ID" value="CAD8918101.1"/>
    <property type="molecule type" value="Transcribed_RNA"/>
</dbReference>
<dbReference type="PANTHER" id="PTHR23418:SF0">
    <property type="entry name" value="ACIREDUCTONE DIOXYGENASE"/>
    <property type="match status" value="1"/>
</dbReference>
<comment type="pathway">
    <text evidence="12">Amino-acid biosynthesis; L-methionine biosynthesis via salvage pathway; L-methionine from S-methyl-5-thio-alpha-D-ribose 1-phosphate: step 5/6.</text>
</comment>
<name>A0A7S1CHA0_9STRA</name>
<evidence type="ECO:0000256" key="5">
    <source>
        <dbReference type="ARBA" id="ARBA00022605"/>
    </source>
</evidence>
<gene>
    <name evidence="14" type="ORF">BSP0115_LOCUS11362</name>
</gene>
<dbReference type="Pfam" id="PF03079">
    <property type="entry name" value="ARD"/>
    <property type="match status" value="1"/>
</dbReference>
<evidence type="ECO:0000256" key="8">
    <source>
        <dbReference type="ARBA" id="ARBA00023002"/>
    </source>
</evidence>
<feature type="region of interest" description="Disordered" evidence="13">
    <location>
        <begin position="1"/>
        <end position="22"/>
    </location>
</feature>
<feature type="binding site" evidence="12">
    <location>
        <position position="90"/>
    </location>
    <ligand>
        <name>Fe(2+)</name>
        <dbReference type="ChEBI" id="CHEBI:29033"/>
        <note>for iron-dependent acireductone dioxygenase activity</note>
    </ligand>
</feature>
<reference evidence="14" key="1">
    <citation type="submission" date="2021-01" db="EMBL/GenBank/DDBJ databases">
        <authorList>
            <person name="Corre E."/>
            <person name="Pelletier E."/>
            <person name="Niang G."/>
            <person name="Scheremetjew M."/>
            <person name="Finn R."/>
            <person name="Kale V."/>
            <person name="Holt S."/>
            <person name="Cochrane G."/>
            <person name="Meng A."/>
            <person name="Brown T."/>
            <person name="Cohen L."/>
        </authorList>
    </citation>
    <scope>NUCLEOTIDE SEQUENCE</scope>
    <source>
        <strain evidence="14">Ms1</strain>
    </source>
</reference>
<evidence type="ECO:0000256" key="2">
    <source>
        <dbReference type="ARBA" id="ARBA00004413"/>
    </source>
</evidence>
<evidence type="ECO:0000256" key="3">
    <source>
        <dbReference type="ARBA" id="ARBA00022490"/>
    </source>
</evidence>
<evidence type="ECO:0000256" key="6">
    <source>
        <dbReference type="ARBA" id="ARBA00022723"/>
    </source>
</evidence>
<comment type="function">
    <text evidence="12">Catalyzes 2 different reactions between oxygen and the acireductone 1,2-dihydroxy-3-keto-5-methylthiopentene (DHK-MTPene) depending upon the metal bound in the active site. Fe-containing acireductone dioxygenase (Fe-ARD) produces formate and 2-keto-4-methylthiobutyrate (KMTB), the alpha-ketoacid precursor of methionine in the methionine recycle pathway. Ni-containing acireductone dioxygenase (Ni-ARD) produces methylthiopropionate, carbon monoxide and formate, and does not lie on the methionine recycle pathway.</text>
</comment>
<proteinExistence type="inferred from homology"/>
<feature type="binding site" evidence="12">
    <location>
        <position position="88"/>
    </location>
    <ligand>
        <name>Ni(2+)</name>
        <dbReference type="ChEBI" id="CHEBI:49786"/>
        <note>for nickel-dependent acireductone dioxygenase activity</note>
    </ligand>
</feature>
<keyword evidence="3 12" id="KW-0963">Cytoplasm</keyword>
<dbReference type="GO" id="GO:0005886">
    <property type="term" value="C:plasma membrane"/>
    <property type="evidence" value="ECO:0007669"/>
    <property type="project" value="UniProtKB-SubCell"/>
</dbReference>
<dbReference type="InterPro" id="IPR004313">
    <property type="entry name" value="ARD"/>
</dbReference>
<dbReference type="GO" id="GO:0016151">
    <property type="term" value="F:nickel cation binding"/>
    <property type="evidence" value="ECO:0007669"/>
    <property type="project" value="UniProtKB-UniRule"/>
</dbReference>
<evidence type="ECO:0000256" key="7">
    <source>
        <dbReference type="ARBA" id="ARBA00022964"/>
    </source>
</evidence>
<dbReference type="GO" id="GO:0010308">
    <property type="term" value="F:acireductone dioxygenase (Ni2+-requiring) activity"/>
    <property type="evidence" value="ECO:0007669"/>
    <property type="project" value="UniProtKB-UniRule"/>
</dbReference>
<comment type="subcellular location">
    <subcellularLocation>
        <location evidence="2">Cell membrane</location>
        <topology evidence="2">Peripheral membrane protein</topology>
        <orientation evidence="2">Cytoplasmic side</orientation>
    </subcellularLocation>
    <subcellularLocation>
        <location evidence="12">Cytoplasm</location>
    </subcellularLocation>
    <subcellularLocation>
        <location evidence="12">Nucleus</location>
    </subcellularLocation>
</comment>
<evidence type="ECO:0000313" key="14">
    <source>
        <dbReference type="EMBL" id="CAD8918101.1"/>
    </source>
</evidence>
<dbReference type="InterPro" id="IPR027496">
    <property type="entry name" value="ARD_euk"/>
</dbReference>
<evidence type="ECO:0000256" key="12">
    <source>
        <dbReference type="HAMAP-Rule" id="MF_03154"/>
    </source>
</evidence>
<evidence type="ECO:0000256" key="1">
    <source>
        <dbReference type="ARBA" id="ARBA00000428"/>
    </source>
</evidence>
<evidence type="ECO:0000256" key="11">
    <source>
        <dbReference type="ARBA" id="ARBA00023242"/>
    </source>
</evidence>
<evidence type="ECO:0000256" key="13">
    <source>
        <dbReference type="SAM" id="MobiDB-lite"/>
    </source>
</evidence>
<comment type="catalytic activity">
    <reaction evidence="12">
        <text>1,2-dihydroxy-5-(methylsulfanyl)pent-1-en-3-one + O2 = 3-(methylsulfanyl)propanoate + CO + formate + 2 H(+)</text>
        <dbReference type="Rhea" id="RHEA:14161"/>
        <dbReference type="ChEBI" id="CHEBI:15378"/>
        <dbReference type="ChEBI" id="CHEBI:15379"/>
        <dbReference type="ChEBI" id="CHEBI:15740"/>
        <dbReference type="ChEBI" id="CHEBI:17245"/>
        <dbReference type="ChEBI" id="CHEBI:49016"/>
        <dbReference type="ChEBI" id="CHEBI:49252"/>
        <dbReference type="EC" id="1.13.11.53"/>
    </reaction>
</comment>
<sequence>MVKAWFYNPTDEDQREPHQYEPNRPVDLETLAELGVSYWHLNPAKHESDPELDAIREERGYSYTDIIEVSKDKLPGYEDKIKMFFEEHMHSDDEVRYILAGTGYFDVRDREDRWIRIALDAGDAISLPAGIYHRFTLDSANYIKAMRLFVGEPVWTPLNRPQDDHPKRTEWVRTYAAESAAAGGAAGGAGARL</sequence>
<keyword evidence="5 12" id="KW-0028">Amino-acid biosynthesis</keyword>
<organism evidence="14">
    <name type="scientific">Bicosoecida sp. CB-2014</name>
    <dbReference type="NCBI Taxonomy" id="1486930"/>
    <lineage>
        <taxon>Eukaryota</taxon>
        <taxon>Sar</taxon>
        <taxon>Stramenopiles</taxon>
        <taxon>Bigyra</taxon>
        <taxon>Opalozoa</taxon>
        <taxon>Bicosoecida</taxon>
    </lineage>
</organism>
<feature type="binding site" evidence="12">
    <location>
        <position position="133"/>
    </location>
    <ligand>
        <name>Ni(2+)</name>
        <dbReference type="ChEBI" id="CHEBI:49786"/>
        <note>for nickel-dependent acireductone dioxygenase activity</note>
    </ligand>
</feature>
<dbReference type="InterPro" id="IPR014710">
    <property type="entry name" value="RmlC-like_jellyroll"/>
</dbReference>
<comment type="catalytic activity">
    <reaction evidence="1 12">
        <text>1,2-dihydroxy-5-(methylsulfanyl)pent-1-en-3-one + O2 = 4-methylsulfanyl-2-oxobutanoate + formate + 2 H(+)</text>
        <dbReference type="Rhea" id="RHEA:24504"/>
        <dbReference type="ChEBI" id="CHEBI:15378"/>
        <dbReference type="ChEBI" id="CHEBI:15379"/>
        <dbReference type="ChEBI" id="CHEBI:15740"/>
        <dbReference type="ChEBI" id="CHEBI:16723"/>
        <dbReference type="ChEBI" id="CHEBI:49252"/>
        <dbReference type="EC" id="1.13.11.54"/>
    </reaction>
</comment>
<dbReference type="AlphaFoldDB" id="A0A7S1CHA0"/>
<comment type="similarity">
    <text evidence="12">Belongs to the acireductone dioxygenase (ARD) family.</text>
</comment>
<dbReference type="EC" id="1.13.11.54" evidence="12"/>
<keyword evidence="7 12" id="KW-0223">Dioxygenase</keyword>
<feature type="binding site" evidence="12">
    <location>
        <position position="90"/>
    </location>
    <ligand>
        <name>Ni(2+)</name>
        <dbReference type="ChEBI" id="CHEBI:49786"/>
        <note>for nickel-dependent acireductone dioxygenase activity</note>
    </ligand>
</feature>
<feature type="binding site" evidence="12">
    <location>
        <position position="94"/>
    </location>
    <ligand>
        <name>Fe(2+)</name>
        <dbReference type="ChEBI" id="CHEBI:29033"/>
        <note>for iron-dependent acireductone dioxygenase activity</note>
    </ligand>
</feature>
<protein>
    <recommendedName>
        <fullName evidence="12">Acireductone dioxygenase</fullName>
    </recommendedName>
    <alternativeName>
        <fullName evidence="12">Acireductone dioxygenase (Fe(2+)-requiring)</fullName>
        <shortName evidence="12">ARD'</shortName>
        <shortName evidence="12">Fe-ARD</shortName>
        <ecNumber evidence="12">1.13.11.54</ecNumber>
    </alternativeName>
    <alternativeName>
        <fullName evidence="12">Acireductone dioxygenase (Ni(2+)-requiring)</fullName>
        <shortName evidence="12">ARD</shortName>
        <shortName evidence="12">Ni-ARD</shortName>
        <ecNumber evidence="12">1.13.11.53</ecNumber>
    </alternativeName>
</protein>
<accession>A0A7S1CHA0</accession>
<keyword evidence="9 12" id="KW-0408">Iron</keyword>
<keyword evidence="10 12" id="KW-0486">Methionine biosynthesis</keyword>
<feature type="binding site" evidence="12">
    <location>
        <position position="133"/>
    </location>
    <ligand>
        <name>Fe(2+)</name>
        <dbReference type="ChEBI" id="CHEBI:29033"/>
        <note>for iron-dependent acireductone dioxygenase activity</note>
    </ligand>
</feature>
<dbReference type="Gene3D" id="2.60.120.10">
    <property type="entry name" value="Jelly Rolls"/>
    <property type="match status" value="1"/>
</dbReference>
<dbReference type="CDD" id="cd02232">
    <property type="entry name" value="cupin_ARD"/>
    <property type="match status" value="1"/>
</dbReference>
<dbReference type="HAMAP" id="MF_03154">
    <property type="entry name" value="Salvage_MtnD_euk"/>
    <property type="match status" value="1"/>
</dbReference>
<keyword evidence="8 12" id="KW-0560">Oxidoreductase</keyword>
<dbReference type="UniPathway" id="UPA00904">
    <property type="reaction ID" value="UER00878"/>
</dbReference>
<keyword evidence="11 12" id="KW-0539">Nucleus</keyword>
<comment type="cofactor">
    <cofactor evidence="12">
        <name>Fe(2+)</name>
        <dbReference type="ChEBI" id="CHEBI:29033"/>
    </cofactor>
    <cofactor evidence="12">
        <name>Ni(2+)</name>
        <dbReference type="ChEBI" id="CHEBI:49786"/>
    </cofactor>
    <text evidence="12">Binds either 1 Fe or Ni cation per monomer. Iron-binding promotes an acireductone dioxygenase reaction producing 2-keto-4-methylthiobutyrate, while nickel-binding promotes an acireductone dioxygenase reaction producing 3-(methylsulfanyl)propanoate.</text>
</comment>
<dbReference type="InterPro" id="IPR011051">
    <property type="entry name" value="RmlC_Cupin_sf"/>
</dbReference>
<dbReference type="FunFam" id="2.60.120.10:FF:000031">
    <property type="entry name" value="1,2-dihydroxy-3-keto-5-methylthiopentene dioxygenase"/>
    <property type="match status" value="1"/>
</dbReference>
<evidence type="ECO:0000256" key="10">
    <source>
        <dbReference type="ARBA" id="ARBA00023167"/>
    </source>
</evidence>
<keyword evidence="6 12" id="KW-0479">Metal-binding</keyword>
<evidence type="ECO:0000256" key="9">
    <source>
        <dbReference type="ARBA" id="ARBA00023004"/>
    </source>
</evidence>
<dbReference type="GO" id="GO:0005506">
    <property type="term" value="F:iron ion binding"/>
    <property type="evidence" value="ECO:0007669"/>
    <property type="project" value="UniProtKB-UniRule"/>
</dbReference>
<feature type="binding site" evidence="12">
    <location>
        <position position="88"/>
    </location>
    <ligand>
        <name>Fe(2+)</name>
        <dbReference type="ChEBI" id="CHEBI:29033"/>
        <note>for iron-dependent acireductone dioxygenase activity</note>
    </ligand>
</feature>
<dbReference type="SUPFAM" id="SSF51182">
    <property type="entry name" value="RmlC-like cupins"/>
    <property type="match status" value="1"/>
</dbReference>
<dbReference type="GO" id="GO:0019509">
    <property type="term" value="P:L-methionine salvage from methylthioadenosine"/>
    <property type="evidence" value="ECO:0007669"/>
    <property type="project" value="UniProtKB-UniRule"/>
</dbReference>